<evidence type="ECO:0000313" key="1">
    <source>
        <dbReference type="EMBL" id="RGR66882.1"/>
    </source>
</evidence>
<proteinExistence type="predicted"/>
<name>A0A412FFG1_9FIRM</name>
<gene>
    <name evidence="1" type="ORF">DWY25_17355</name>
</gene>
<reference evidence="1 2" key="1">
    <citation type="submission" date="2018-08" db="EMBL/GenBank/DDBJ databases">
        <title>A genome reference for cultivated species of the human gut microbiota.</title>
        <authorList>
            <person name="Zou Y."/>
            <person name="Xue W."/>
            <person name="Luo G."/>
        </authorList>
    </citation>
    <scope>NUCLEOTIDE SEQUENCE [LARGE SCALE GENOMIC DNA]</scope>
    <source>
        <strain evidence="1 2">AF24-29</strain>
    </source>
</reference>
<dbReference type="EMBL" id="QRUP01000036">
    <property type="protein sequence ID" value="RGR66882.1"/>
    <property type="molecule type" value="Genomic_DNA"/>
</dbReference>
<dbReference type="RefSeq" id="WP_117896365.1">
    <property type="nucleotide sequence ID" value="NZ_CABJCV010000036.1"/>
</dbReference>
<keyword evidence="2" id="KW-1185">Reference proteome</keyword>
<accession>A0A412FFG1</accession>
<dbReference type="AlphaFoldDB" id="A0A412FFG1"/>
<dbReference type="Proteomes" id="UP000284178">
    <property type="component" value="Unassembled WGS sequence"/>
</dbReference>
<sequence length="64" mass="7500">MIKAEFKRENKKIIDTYKDDTAYFDGSMSKPEIYEMLRYRMKFGEAETKVIIAALNLAGAKFRI</sequence>
<comment type="caution">
    <text evidence="1">The sequence shown here is derived from an EMBL/GenBank/DDBJ whole genome shotgun (WGS) entry which is preliminary data.</text>
</comment>
<evidence type="ECO:0000313" key="2">
    <source>
        <dbReference type="Proteomes" id="UP000284178"/>
    </source>
</evidence>
<protein>
    <submittedName>
        <fullName evidence="1">Uncharacterized protein</fullName>
    </submittedName>
</protein>
<organism evidence="1 2">
    <name type="scientific">Holdemania filiformis</name>
    <dbReference type="NCBI Taxonomy" id="61171"/>
    <lineage>
        <taxon>Bacteria</taxon>
        <taxon>Bacillati</taxon>
        <taxon>Bacillota</taxon>
        <taxon>Erysipelotrichia</taxon>
        <taxon>Erysipelotrichales</taxon>
        <taxon>Erysipelotrichaceae</taxon>
        <taxon>Holdemania</taxon>
    </lineage>
</organism>
<dbReference type="GeneID" id="83017162"/>